<keyword evidence="3" id="KW-1185">Reference proteome</keyword>
<dbReference type="AlphaFoldDB" id="A0A9P4ULX8"/>
<evidence type="ECO:0000313" key="3">
    <source>
        <dbReference type="Proteomes" id="UP000799441"/>
    </source>
</evidence>
<organism evidence="2 3">
    <name type="scientific">Polychaeton citri CBS 116435</name>
    <dbReference type="NCBI Taxonomy" id="1314669"/>
    <lineage>
        <taxon>Eukaryota</taxon>
        <taxon>Fungi</taxon>
        <taxon>Dikarya</taxon>
        <taxon>Ascomycota</taxon>
        <taxon>Pezizomycotina</taxon>
        <taxon>Dothideomycetes</taxon>
        <taxon>Dothideomycetidae</taxon>
        <taxon>Capnodiales</taxon>
        <taxon>Capnodiaceae</taxon>
        <taxon>Polychaeton</taxon>
    </lineage>
</organism>
<comment type="caution">
    <text evidence="2">The sequence shown here is derived from an EMBL/GenBank/DDBJ whole genome shotgun (WGS) entry which is preliminary data.</text>
</comment>
<feature type="region of interest" description="Disordered" evidence="1">
    <location>
        <begin position="81"/>
        <end position="124"/>
    </location>
</feature>
<name>A0A9P4ULX8_9PEZI</name>
<protein>
    <submittedName>
        <fullName evidence="2">Uncharacterized protein</fullName>
    </submittedName>
</protein>
<proteinExistence type="predicted"/>
<feature type="compositionally biased region" description="Polar residues" evidence="1">
    <location>
        <begin position="113"/>
        <end position="124"/>
    </location>
</feature>
<dbReference type="EMBL" id="MU003827">
    <property type="protein sequence ID" value="KAF2718288.1"/>
    <property type="molecule type" value="Genomic_DNA"/>
</dbReference>
<sequence>MRRSATTYIAPQAPGRNHLPRPPKVHMYRMFLVAATRDPVMLSSRTQLPRRVCHLLPPCQKCKGSPCLACASWETYTPSPLDAPHPLRRRSSVEQGAARRTGQPWPAPHHHVASSQKDVQRRTGSTQSRWRLWHSCRHAFACSVHLGDFAPDATHTDVQ</sequence>
<evidence type="ECO:0000313" key="2">
    <source>
        <dbReference type="EMBL" id="KAF2718288.1"/>
    </source>
</evidence>
<evidence type="ECO:0000256" key="1">
    <source>
        <dbReference type="SAM" id="MobiDB-lite"/>
    </source>
</evidence>
<gene>
    <name evidence="2" type="ORF">K431DRAFT_138416</name>
</gene>
<dbReference type="Proteomes" id="UP000799441">
    <property type="component" value="Unassembled WGS sequence"/>
</dbReference>
<reference evidence="2" key="1">
    <citation type="journal article" date="2020" name="Stud. Mycol.">
        <title>101 Dothideomycetes genomes: a test case for predicting lifestyles and emergence of pathogens.</title>
        <authorList>
            <person name="Haridas S."/>
            <person name="Albert R."/>
            <person name="Binder M."/>
            <person name="Bloem J."/>
            <person name="Labutti K."/>
            <person name="Salamov A."/>
            <person name="Andreopoulos B."/>
            <person name="Baker S."/>
            <person name="Barry K."/>
            <person name="Bills G."/>
            <person name="Bluhm B."/>
            <person name="Cannon C."/>
            <person name="Castanera R."/>
            <person name="Culley D."/>
            <person name="Daum C."/>
            <person name="Ezra D."/>
            <person name="Gonzalez J."/>
            <person name="Henrissat B."/>
            <person name="Kuo A."/>
            <person name="Liang C."/>
            <person name="Lipzen A."/>
            <person name="Lutzoni F."/>
            <person name="Magnuson J."/>
            <person name="Mondo S."/>
            <person name="Nolan M."/>
            <person name="Ohm R."/>
            <person name="Pangilinan J."/>
            <person name="Park H.-J."/>
            <person name="Ramirez L."/>
            <person name="Alfaro M."/>
            <person name="Sun H."/>
            <person name="Tritt A."/>
            <person name="Yoshinaga Y."/>
            <person name="Zwiers L.-H."/>
            <person name="Turgeon B."/>
            <person name="Goodwin S."/>
            <person name="Spatafora J."/>
            <person name="Crous P."/>
            <person name="Grigoriev I."/>
        </authorList>
    </citation>
    <scope>NUCLEOTIDE SEQUENCE</scope>
    <source>
        <strain evidence="2">CBS 116435</strain>
    </source>
</reference>
<accession>A0A9P4ULX8</accession>